<dbReference type="PATRIC" id="fig|1230456.3.peg.2269"/>
<comment type="caution">
    <text evidence="4">The sequence shown here is derived from an EMBL/GenBank/DDBJ whole genome shotgun (WGS) entry which is preliminary data.</text>
</comment>
<dbReference type="InterPro" id="IPR012859">
    <property type="entry name" value="Pilin_N_archaeal"/>
</dbReference>
<keyword evidence="2" id="KW-1133">Transmembrane helix</keyword>
<feature type="region of interest" description="Disordered" evidence="1">
    <location>
        <begin position="1"/>
        <end position="33"/>
    </location>
</feature>
<proteinExistence type="predicted"/>
<evidence type="ECO:0000313" key="5">
    <source>
        <dbReference type="Proteomes" id="UP000011546"/>
    </source>
</evidence>
<dbReference type="Pfam" id="PF07790">
    <property type="entry name" value="Pilin_N"/>
    <property type="match status" value="1"/>
</dbReference>
<dbReference type="AlphaFoldDB" id="M0NXX1"/>
<sequence length="186" mass="19008">MLIDTATGPARDPAAGPDSPTESLASRPTADRFDRSERALTPIAGVLLLAITVVLAGGVVTATIDAPPEPAPTASLSLSATDDRVTVTHRGGDALDVSELDVRVRVDGEPLARQPPVPFFSAAGFRPGPTGAFNAATDGDWRVGASASFQVADTNGPTLEPGRTVTVEVSVDGLPVATLETVVDSR</sequence>
<reference evidence="4 5" key="1">
    <citation type="journal article" date="2014" name="PLoS Genet.">
        <title>Phylogenetically driven sequencing of extremely halophilic archaea reveals strategies for static and dynamic osmo-response.</title>
        <authorList>
            <person name="Becker E.A."/>
            <person name="Seitzer P.M."/>
            <person name="Tritt A."/>
            <person name="Larsen D."/>
            <person name="Krusor M."/>
            <person name="Yao A.I."/>
            <person name="Wu D."/>
            <person name="Madern D."/>
            <person name="Eisen J.A."/>
            <person name="Darling A.E."/>
            <person name="Facciotti M.T."/>
        </authorList>
    </citation>
    <scope>NUCLEOTIDE SEQUENCE [LARGE SCALE GENOMIC DNA]</scope>
    <source>
        <strain evidence="4 5">JCM 14978</strain>
    </source>
</reference>
<evidence type="ECO:0000259" key="3">
    <source>
        <dbReference type="Pfam" id="PF07790"/>
    </source>
</evidence>
<evidence type="ECO:0000313" key="4">
    <source>
        <dbReference type="EMBL" id="EMA62408.1"/>
    </source>
</evidence>
<evidence type="ECO:0000256" key="1">
    <source>
        <dbReference type="SAM" id="MobiDB-lite"/>
    </source>
</evidence>
<name>M0NXX1_9EURY</name>
<gene>
    <name evidence="4" type="ORF">C468_11422</name>
</gene>
<feature type="transmembrane region" description="Helical" evidence="2">
    <location>
        <begin position="39"/>
        <end position="60"/>
    </location>
</feature>
<keyword evidence="2" id="KW-0472">Membrane</keyword>
<organism evidence="4 5">
    <name type="scientific">Halorubrum kocurii JCM 14978</name>
    <dbReference type="NCBI Taxonomy" id="1230456"/>
    <lineage>
        <taxon>Archaea</taxon>
        <taxon>Methanobacteriati</taxon>
        <taxon>Methanobacteriota</taxon>
        <taxon>Stenosarchaea group</taxon>
        <taxon>Halobacteria</taxon>
        <taxon>Halobacteriales</taxon>
        <taxon>Haloferacaceae</taxon>
        <taxon>Halorubrum</taxon>
    </lineage>
</organism>
<dbReference type="STRING" id="1230456.C468_11422"/>
<accession>M0NXX1</accession>
<keyword evidence="2" id="KW-0812">Transmembrane</keyword>
<evidence type="ECO:0000256" key="2">
    <source>
        <dbReference type="SAM" id="Phobius"/>
    </source>
</evidence>
<dbReference type="Proteomes" id="UP000011546">
    <property type="component" value="Unassembled WGS sequence"/>
</dbReference>
<protein>
    <recommendedName>
        <fullName evidence="3">Archaeal Type IV pilin N-terminal domain-containing protein</fullName>
    </recommendedName>
</protein>
<keyword evidence="5" id="KW-1185">Reference proteome</keyword>
<feature type="domain" description="Archaeal Type IV pilin N-terminal" evidence="3">
    <location>
        <begin position="39"/>
        <end position="108"/>
    </location>
</feature>
<dbReference type="EMBL" id="AOJH01000068">
    <property type="protein sequence ID" value="EMA62408.1"/>
    <property type="molecule type" value="Genomic_DNA"/>
</dbReference>